<reference evidence="3" key="1">
    <citation type="submission" date="2020-03" db="EMBL/GenBank/DDBJ databases">
        <title>Hybrid Assembly of Korean Phytophthora infestans isolates.</title>
        <authorList>
            <person name="Prokchorchik M."/>
            <person name="Lee Y."/>
            <person name="Seo J."/>
            <person name="Cho J.-H."/>
            <person name="Park Y.-E."/>
            <person name="Jang D.-C."/>
            <person name="Im J.-S."/>
            <person name="Choi J.-G."/>
            <person name="Park H.-J."/>
            <person name="Lee G.-B."/>
            <person name="Lee Y.-G."/>
            <person name="Hong S.-Y."/>
            <person name="Cho K."/>
            <person name="Sohn K.H."/>
        </authorList>
    </citation>
    <scope>NUCLEOTIDE SEQUENCE</scope>
    <source>
        <strain evidence="3">KR_2_A2</strain>
    </source>
</reference>
<evidence type="ECO:0000313" key="3">
    <source>
        <dbReference type="EMBL" id="KAF4138359.1"/>
    </source>
</evidence>
<evidence type="ECO:0000313" key="4">
    <source>
        <dbReference type="Proteomes" id="UP000704712"/>
    </source>
</evidence>
<dbReference type="EMBL" id="JAACNO010001685">
    <property type="protein sequence ID" value="KAF4138359.1"/>
    <property type="molecule type" value="Genomic_DNA"/>
</dbReference>
<dbReference type="EMBL" id="JAACNO010002993">
    <property type="protein sequence ID" value="KAF4129100.1"/>
    <property type="molecule type" value="Genomic_DNA"/>
</dbReference>
<accession>A0A8S9UGH6</accession>
<proteinExistence type="predicted"/>
<comment type="caution">
    <text evidence="3">The sequence shown here is derived from an EMBL/GenBank/DDBJ whole genome shotgun (WGS) entry which is preliminary data.</text>
</comment>
<organism evidence="3 4">
    <name type="scientific">Phytophthora infestans</name>
    <name type="common">Potato late blight agent</name>
    <name type="synonym">Botrytis infestans</name>
    <dbReference type="NCBI Taxonomy" id="4787"/>
    <lineage>
        <taxon>Eukaryota</taxon>
        <taxon>Sar</taxon>
        <taxon>Stramenopiles</taxon>
        <taxon>Oomycota</taxon>
        <taxon>Peronosporomycetes</taxon>
        <taxon>Peronosporales</taxon>
        <taxon>Peronosporaceae</taxon>
        <taxon>Phytophthora</taxon>
    </lineage>
</organism>
<protein>
    <submittedName>
        <fullName evidence="3">Uncharacterized protein</fullName>
    </submittedName>
</protein>
<evidence type="ECO:0000256" key="1">
    <source>
        <dbReference type="SAM" id="MobiDB-lite"/>
    </source>
</evidence>
<evidence type="ECO:0000313" key="2">
    <source>
        <dbReference type="EMBL" id="KAF4129100.1"/>
    </source>
</evidence>
<feature type="region of interest" description="Disordered" evidence="1">
    <location>
        <begin position="40"/>
        <end position="84"/>
    </location>
</feature>
<sequence>MQPLFDGPFEVIAVQEHGALTLDKGPYLEKVNVRRVRPCKTKRGGDCEQPQRAALRDQQVRHVDQPSSGRRQLHMLDVEVGLDS</sequence>
<feature type="compositionally biased region" description="Basic and acidic residues" evidence="1">
    <location>
        <begin position="54"/>
        <end position="64"/>
    </location>
</feature>
<gene>
    <name evidence="3" type="ORF">GN958_ATG12449</name>
    <name evidence="2" type="ORF">GN958_ATG21708</name>
</gene>
<dbReference type="AlphaFoldDB" id="A0A8S9UGH6"/>
<dbReference type="Proteomes" id="UP000704712">
    <property type="component" value="Unassembled WGS sequence"/>
</dbReference>
<name>A0A8S9UGH6_PHYIN</name>